<feature type="transmembrane region" description="Helical" evidence="1">
    <location>
        <begin position="57"/>
        <end position="74"/>
    </location>
</feature>
<comment type="caution">
    <text evidence="2">The sequence shown here is derived from an EMBL/GenBank/DDBJ whole genome shotgun (WGS) entry which is preliminary data.</text>
</comment>
<evidence type="ECO:0000313" key="3">
    <source>
        <dbReference type="Proteomes" id="UP000231602"/>
    </source>
</evidence>
<organism evidence="2 3">
    <name type="scientific">Candidatus Wolfebacteria bacterium CG10_big_fil_rev_8_21_14_0_10_31_9</name>
    <dbReference type="NCBI Taxonomy" id="1975070"/>
    <lineage>
        <taxon>Bacteria</taxon>
        <taxon>Candidatus Wolfeibacteriota</taxon>
    </lineage>
</organism>
<dbReference type="Proteomes" id="UP000231602">
    <property type="component" value="Unassembled WGS sequence"/>
</dbReference>
<gene>
    <name evidence="2" type="ORF">COV23_00910</name>
</gene>
<proteinExistence type="predicted"/>
<keyword evidence="1" id="KW-0812">Transmembrane</keyword>
<dbReference type="EMBL" id="PCXV01000015">
    <property type="protein sequence ID" value="PIR44250.1"/>
    <property type="molecule type" value="Genomic_DNA"/>
</dbReference>
<sequence length="191" mass="22762">MSHKNKKIHKMNLDNIVVLKKPENEERVELVSGNKISKNDDVILWQAPEYEYNPKDVSWHWISVIIAVVLITIALWQKNFLFAIFIVIAEIIVLYFSNTFPRIWNFKIDESGLTIGENRYLFSDMQSFDIHEVGEDYKELVFKLRSKFKTVLRVFIHKDDEEKIKEKLLEFLPQEDLQVSLADLLERFIRF</sequence>
<name>A0A2H0RCT6_9BACT</name>
<dbReference type="AlphaFoldDB" id="A0A2H0RCT6"/>
<keyword evidence="1" id="KW-0472">Membrane</keyword>
<evidence type="ECO:0008006" key="4">
    <source>
        <dbReference type="Google" id="ProtNLM"/>
    </source>
</evidence>
<accession>A0A2H0RCT6</accession>
<reference evidence="2 3" key="1">
    <citation type="submission" date="2017-09" db="EMBL/GenBank/DDBJ databases">
        <title>Depth-based differentiation of microbial function through sediment-hosted aquifers and enrichment of novel symbionts in the deep terrestrial subsurface.</title>
        <authorList>
            <person name="Probst A.J."/>
            <person name="Ladd B."/>
            <person name="Jarett J.K."/>
            <person name="Geller-Mcgrath D.E."/>
            <person name="Sieber C.M."/>
            <person name="Emerson J.B."/>
            <person name="Anantharaman K."/>
            <person name="Thomas B.C."/>
            <person name="Malmstrom R."/>
            <person name="Stieglmeier M."/>
            <person name="Klingl A."/>
            <person name="Woyke T."/>
            <person name="Ryan C.M."/>
            <person name="Banfield J.F."/>
        </authorList>
    </citation>
    <scope>NUCLEOTIDE SEQUENCE [LARGE SCALE GENOMIC DNA]</scope>
    <source>
        <strain evidence="2">CG10_big_fil_rev_8_21_14_0_10_31_9</strain>
    </source>
</reference>
<evidence type="ECO:0000313" key="2">
    <source>
        <dbReference type="EMBL" id="PIR44250.1"/>
    </source>
</evidence>
<protein>
    <recommendedName>
        <fullName evidence="4">DUF5673 domain-containing protein</fullName>
    </recommendedName>
</protein>
<feature type="transmembrane region" description="Helical" evidence="1">
    <location>
        <begin position="80"/>
        <end position="97"/>
    </location>
</feature>
<keyword evidence="1" id="KW-1133">Transmembrane helix</keyword>
<evidence type="ECO:0000256" key="1">
    <source>
        <dbReference type="SAM" id="Phobius"/>
    </source>
</evidence>